<dbReference type="EMBL" id="AAMT01000018">
    <property type="protein sequence ID" value="EAQ11185.1"/>
    <property type="molecule type" value="Genomic_DNA"/>
</dbReference>
<feature type="transmembrane region" description="Helical" evidence="1">
    <location>
        <begin position="246"/>
        <end position="271"/>
    </location>
</feature>
<name>A3VKL4_9RHOB</name>
<feature type="transmembrane region" description="Helical" evidence="1">
    <location>
        <begin position="135"/>
        <end position="152"/>
    </location>
</feature>
<dbReference type="HOGENOM" id="CLU_525652_0_0_5"/>
<gene>
    <name evidence="2" type="ORF">RB2654_21333</name>
</gene>
<keyword evidence="1" id="KW-1133">Transmembrane helix</keyword>
<feature type="transmembrane region" description="Helical" evidence="1">
    <location>
        <begin position="205"/>
        <end position="226"/>
    </location>
</feature>
<dbReference type="AlphaFoldDB" id="A3VKL4"/>
<keyword evidence="1" id="KW-0812">Transmembrane</keyword>
<evidence type="ECO:0000313" key="3">
    <source>
        <dbReference type="Proteomes" id="UP000002931"/>
    </source>
</evidence>
<feature type="transmembrane region" description="Helical" evidence="1">
    <location>
        <begin position="278"/>
        <end position="295"/>
    </location>
</feature>
<evidence type="ECO:0000313" key="2">
    <source>
        <dbReference type="EMBL" id="EAQ11185.1"/>
    </source>
</evidence>
<keyword evidence="3" id="KW-1185">Reference proteome</keyword>
<dbReference type="eggNOG" id="ENOG502Z9XH">
    <property type="taxonomic scope" value="Bacteria"/>
</dbReference>
<sequence length="534" mass="57868">MLAIALALMTVLLGGAALLKGGFYLGKHEGDTLHLLQMVLRMADGDWPHLDFVTPIGALAIAPIAWLVSLGLGVGHAILWSQVLIALIALPATWYVAKTRFAGLWSYVFGAVILILILALVHGETTRAVSISMHYNRWAWAAAFLAIATAVMPARGGNRTLDGVIIGVAMALLLLTKATYLIAFLPAILVALIGRKAWRTVISGLIAGLVVMVAVTVLAGTPIFWLAYLRDLATVAASDVRPQPGYAFGVTVGAPAWMGGSLMLILSVIWLRHAGRMLEGLVMLILVPGFFYVTYQNFGNDPQWLPLLGLMLIALRPDGEVTNSFGWNMREVMTYTAVAALAFGAPSLINLAYSPFRHLTEEPEDYTALLPGSGVHEDIVTPTIRAYRMDAKVALDGPDTIYGAFWDPEFRQNEVTEWKGETLPNCANEVGTVGWFQVNAKLLNETGLIEGKTAFVADLLNAFWLFGAFEPLPGNAPWYYGNLSGLENADFVVVPLCPMSVTTRHLILAELDEADVALTEVARTSEFILYEVGD</sequence>
<comment type="caution">
    <text evidence="2">The sequence shown here is derived from an EMBL/GenBank/DDBJ whole genome shotgun (WGS) entry which is preliminary data.</text>
</comment>
<feature type="transmembrane region" description="Helical" evidence="1">
    <location>
        <begin position="164"/>
        <end position="193"/>
    </location>
</feature>
<protein>
    <recommendedName>
        <fullName evidence="4">DUF2029 domain-containing protein</fullName>
    </recommendedName>
</protein>
<feature type="transmembrane region" description="Helical" evidence="1">
    <location>
        <begin position="103"/>
        <end position="123"/>
    </location>
</feature>
<proteinExistence type="predicted"/>
<feature type="transmembrane region" description="Helical" evidence="1">
    <location>
        <begin position="332"/>
        <end position="353"/>
    </location>
</feature>
<dbReference type="Proteomes" id="UP000002931">
    <property type="component" value="Unassembled WGS sequence"/>
</dbReference>
<evidence type="ECO:0008006" key="4">
    <source>
        <dbReference type="Google" id="ProtNLM"/>
    </source>
</evidence>
<feature type="transmembrane region" description="Helical" evidence="1">
    <location>
        <begin position="77"/>
        <end position="97"/>
    </location>
</feature>
<reference evidence="2 3" key="1">
    <citation type="journal article" date="2010" name="J. Bacteriol.">
        <title>Genome sequences of Pelagibaca bermudensis HTCC2601T and Maritimibacter alkaliphilus HTCC2654T, the type strains of two marine Roseobacter genera.</title>
        <authorList>
            <person name="Thrash J.C."/>
            <person name="Cho J.C."/>
            <person name="Ferriera S."/>
            <person name="Johnson J."/>
            <person name="Vergin K.L."/>
            <person name="Giovannoni S.J."/>
        </authorList>
    </citation>
    <scope>NUCLEOTIDE SEQUENCE [LARGE SCALE GENOMIC DNA]</scope>
    <source>
        <strain evidence="2 3">HTCC2654</strain>
    </source>
</reference>
<evidence type="ECO:0000256" key="1">
    <source>
        <dbReference type="SAM" id="Phobius"/>
    </source>
</evidence>
<keyword evidence="1" id="KW-0472">Membrane</keyword>
<feature type="transmembrane region" description="Helical" evidence="1">
    <location>
        <begin position="52"/>
        <end position="70"/>
    </location>
</feature>
<accession>A3VKL4</accession>
<organism evidence="2 3">
    <name type="scientific">Maritimibacter alkaliphilus HTCC2654</name>
    <dbReference type="NCBI Taxonomy" id="314271"/>
    <lineage>
        <taxon>Bacteria</taxon>
        <taxon>Pseudomonadati</taxon>
        <taxon>Pseudomonadota</taxon>
        <taxon>Alphaproteobacteria</taxon>
        <taxon>Rhodobacterales</taxon>
        <taxon>Roseobacteraceae</taxon>
        <taxon>Maritimibacter</taxon>
    </lineage>
</organism>